<dbReference type="AlphaFoldDB" id="E8WW36"/>
<dbReference type="CDD" id="cd14738">
    <property type="entry name" value="PAAR_2"/>
    <property type="match status" value="1"/>
</dbReference>
<dbReference type="Pfam" id="PF05488">
    <property type="entry name" value="PAAR_motif"/>
    <property type="match status" value="1"/>
</dbReference>
<dbReference type="OrthoDB" id="9807902at2"/>
<reference evidence="2" key="1">
    <citation type="submission" date="2011-01" db="EMBL/GenBank/DDBJ databases">
        <title>Complete sequence of chromosome of Acidobacterium sp. MP5ACTX9.</title>
        <authorList>
            <consortium name="US DOE Joint Genome Institute"/>
            <person name="Lucas S."/>
            <person name="Copeland A."/>
            <person name="Lapidus A."/>
            <person name="Cheng J.-F."/>
            <person name="Goodwin L."/>
            <person name="Pitluck S."/>
            <person name="Teshima H."/>
            <person name="Detter J.C."/>
            <person name="Han C."/>
            <person name="Tapia R."/>
            <person name="Land M."/>
            <person name="Hauser L."/>
            <person name="Kyrpides N."/>
            <person name="Ivanova N."/>
            <person name="Ovchinnikova G."/>
            <person name="Pagani I."/>
            <person name="Rawat S.R."/>
            <person name="Mannisto M."/>
            <person name="Haggblom M.M."/>
            <person name="Woyke T."/>
        </authorList>
    </citation>
    <scope>NUCLEOTIDE SEQUENCE [LARGE SCALE GENOMIC DNA]</scope>
    <source>
        <strain evidence="2">MP5ACTX9</strain>
    </source>
</reference>
<evidence type="ECO:0000313" key="2">
    <source>
        <dbReference type="Proteomes" id="UP000000343"/>
    </source>
</evidence>
<organism evidence="2">
    <name type="scientific">Granulicella tundricola (strain ATCC BAA-1859 / DSM 23138 / MP5ACTX9)</name>
    <dbReference type="NCBI Taxonomy" id="1198114"/>
    <lineage>
        <taxon>Bacteria</taxon>
        <taxon>Pseudomonadati</taxon>
        <taxon>Acidobacteriota</taxon>
        <taxon>Terriglobia</taxon>
        <taxon>Terriglobales</taxon>
        <taxon>Acidobacteriaceae</taxon>
        <taxon>Granulicella</taxon>
    </lineage>
</organism>
<dbReference type="eggNOG" id="COG4104">
    <property type="taxonomic scope" value="Bacteria"/>
</dbReference>
<dbReference type="Proteomes" id="UP000000343">
    <property type="component" value="Chromosome"/>
</dbReference>
<protein>
    <submittedName>
        <fullName evidence="1">PAAR repeat-containing protein</fullName>
    </submittedName>
</protein>
<dbReference type="PaxDb" id="1198114-AciX9_0268"/>
<evidence type="ECO:0000313" key="1">
    <source>
        <dbReference type="EMBL" id="ADW67342.1"/>
    </source>
</evidence>
<accession>E8WW36</accession>
<dbReference type="HOGENOM" id="CLU_705488_0_0_0"/>
<proteinExistence type="predicted"/>
<gene>
    <name evidence="1" type="ordered locus">AciX9_0268</name>
</gene>
<dbReference type="SMR" id="E8WW36"/>
<dbReference type="Gene3D" id="2.60.200.60">
    <property type="match status" value="2"/>
</dbReference>
<dbReference type="KEGG" id="acm:AciX9_0268"/>
<dbReference type="EMBL" id="CP002480">
    <property type="protein sequence ID" value="ADW67342.1"/>
    <property type="molecule type" value="Genomic_DNA"/>
</dbReference>
<name>E8WW36_GRATM</name>
<sequence>MPPAARVTDMHTCPMVTGIVPHVGGPILPPAAPTVLIGFLPAARVTDMLVCVGPPDIIVKGSAGVFINFLPAARMGDMTAHGGVIILGEPTVMIGEIGSPSPGAGGIGGIVAGLAGAGLDPNSANQSKYAHNAKNHKLQSPCIGKGLAASANEKAFAKDMKQLQKDWKTLTPAQRQQHMKDMVNKQLAKSGVPTVGISPNPTMGPGTNGQMNFQNWRLDMNPALMNSPDLTNQQTEDLGNTLYHESRHAEQWYLIGRKEAGEGKTAAQIRQSTQMLGSTATAAAAHPLAKNDPMAACAGQMFNSVYGTGAAHRNTVLTALGPNRTAYNAALANYNAVNANPASTLAQKQAAYAAYQSAAATDTANYNQYRALPEEADAWHAGNSVGSLLHH</sequence>
<dbReference type="RefSeq" id="WP_013578670.1">
    <property type="nucleotide sequence ID" value="NC_015064.1"/>
</dbReference>
<keyword evidence="2" id="KW-1185">Reference proteome</keyword>
<dbReference type="InterPro" id="IPR008727">
    <property type="entry name" value="PAAR_motif"/>
</dbReference>
<dbReference type="STRING" id="1198114.AciX9_0268"/>